<organism evidence="8">
    <name type="scientific">Vecturithrix granuli</name>
    <dbReference type="NCBI Taxonomy" id="1499967"/>
    <lineage>
        <taxon>Bacteria</taxon>
        <taxon>Candidatus Moduliflexota</taxon>
        <taxon>Candidatus Vecturitrichia</taxon>
        <taxon>Candidatus Vecturitrichales</taxon>
        <taxon>Candidatus Vecturitrichaceae</taxon>
        <taxon>Candidatus Vecturithrix</taxon>
    </lineage>
</organism>
<dbReference type="Gene3D" id="2.40.30.60">
    <property type="entry name" value="RimM"/>
    <property type="match status" value="1"/>
</dbReference>
<dbReference type="SUPFAM" id="SSF50447">
    <property type="entry name" value="Translation proteins"/>
    <property type="match status" value="1"/>
</dbReference>
<feature type="domain" description="Ribosome maturation factor RimM PRC barrel" evidence="7">
    <location>
        <begin position="113"/>
        <end position="179"/>
    </location>
</feature>
<evidence type="ECO:0000256" key="4">
    <source>
        <dbReference type="ARBA" id="ARBA00023186"/>
    </source>
</evidence>
<dbReference type="InterPro" id="IPR002676">
    <property type="entry name" value="RimM_N"/>
</dbReference>
<dbReference type="InterPro" id="IPR009000">
    <property type="entry name" value="Transl_B-barrel_sf"/>
</dbReference>
<dbReference type="Pfam" id="PF24986">
    <property type="entry name" value="PRC_RimM"/>
    <property type="match status" value="1"/>
</dbReference>
<dbReference type="InterPro" id="IPR011033">
    <property type="entry name" value="PRC_barrel-like_sf"/>
</dbReference>
<dbReference type="Pfam" id="PF01782">
    <property type="entry name" value="RimM"/>
    <property type="match status" value="1"/>
</dbReference>
<evidence type="ECO:0000256" key="2">
    <source>
        <dbReference type="ARBA" id="ARBA00022517"/>
    </source>
</evidence>
<dbReference type="STRING" id="1499967.U27_02915"/>
<dbReference type="SUPFAM" id="SSF50346">
    <property type="entry name" value="PRC-barrel domain"/>
    <property type="match status" value="1"/>
</dbReference>
<dbReference type="GO" id="GO:0043022">
    <property type="term" value="F:ribosome binding"/>
    <property type="evidence" value="ECO:0007669"/>
    <property type="project" value="InterPro"/>
</dbReference>
<dbReference type="InterPro" id="IPR056792">
    <property type="entry name" value="PRC_RimM"/>
</dbReference>
<keyword evidence="2 5" id="KW-0690">Ribosome biogenesis</keyword>
<comment type="similarity">
    <text evidence="5">Belongs to the RimM family.</text>
</comment>
<keyword evidence="9" id="KW-1185">Reference proteome</keyword>
<evidence type="ECO:0000313" key="8">
    <source>
        <dbReference type="EMBL" id="GAK55954.1"/>
    </source>
</evidence>
<dbReference type="GO" id="GO:0042274">
    <property type="term" value="P:ribosomal small subunit biogenesis"/>
    <property type="evidence" value="ECO:0007669"/>
    <property type="project" value="UniProtKB-UniRule"/>
</dbReference>
<dbReference type="InterPro" id="IPR011961">
    <property type="entry name" value="RimM"/>
</dbReference>
<dbReference type="EMBL" id="DF820464">
    <property type="protein sequence ID" value="GAK55954.1"/>
    <property type="molecule type" value="Genomic_DNA"/>
</dbReference>
<dbReference type="GO" id="GO:0006364">
    <property type="term" value="P:rRNA processing"/>
    <property type="evidence" value="ECO:0007669"/>
    <property type="project" value="UniProtKB-UniRule"/>
</dbReference>
<name>A0A081BUE9_VECG1</name>
<evidence type="ECO:0000256" key="5">
    <source>
        <dbReference type="HAMAP-Rule" id="MF_00014"/>
    </source>
</evidence>
<accession>A0A081BUE9</accession>
<feature type="domain" description="RimM N-terminal" evidence="6">
    <location>
        <begin position="19"/>
        <end position="100"/>
    </location>
</feature>
<proteinExistence type="inferred from homology"/>
<dbReference type="GO" id="GO:0005840">
    <property type="term" value="C:ribosome"/>
    <property type="evidence" value="ECO:0007669"/>
    <property type="project" value="InterPro"/>
</dbReference>
<dbReference type="AlphaFoldDB" id="A0A081BUE9"/>
<dbReference type="GO" id="GO:0005737">
    <property type="term" value="C:cytoplasm"/>
    <property type="evidence" value="ECO:0007669"/>
    <property type="project" value="UniProtKB-SubCell"/>
</dbReference>
<dbReference type="Gene3D" id="2.30.30.240">
    <property type="entry name" value="PRC-barrel domain"/>
    <property type="match status" value="1"/>
</dbReference>
<keyword evidence="1 5" id="KW-0963">Cytoplasm</keyword>
<dbReference type="HOGENOM" id="CLU_077636_3_1_0"/>
<comment type="subunit">
    <text evidence="5">Binds ribosomal protein uS19.</text>
</comment>
<dbReference type="Proteomes" id="UP000030661">
    <property type="component" value="Unassembled WGS sequence"/>
</dbReference>
<dbReference type="NCBIfam" id="TIGR02273">
    <property type="entry name" value="16S_RimM"/>
    <property type="match status" value="1"/>
</dbReference>
<dbReference type="PANTHER" id="PTHR33692">
    <property type="entry name" value="RIBOSOME MATURATION FACTOR RIMM"/>
    <property type="match status" value="1"/>
</dbReference>
<dbReference type="InterPro" id="IPR036976">
    <property type="entry name" value="RimM_N_sf"/>
</dbReference>
<evidence type="ECO:0000256" key="3">
    <source>
        <dbReference type="ARBA" id="ARBA00022552"/>
    </source>
</evidence>
<evidence type="ECO:0000256" key="1">
    <source>
        <dbReference type="ARBA" id="ARBA00022490"/>
    </source>
</evidence>
<evidence type="ECO:0000259" key="7">
    <source>
        <dbReference type="Pfam" id="PF24986"/>
    </source>
</evidence>
<protein>
    <recommendedName>
        <fullName evidence="5">Ribosome maturation factor RimM</fullName>
    </recommendedName>
</protein>
<reference evidence="8" key="1">
    <citation type="journal article" date="2015" name="PeerJ">
        <title>First genomic representation of candidate bacterial phylum KSB3 points to enhanced environmental sensing as a trigger of wastewater bulking.</title>
        <authorList>
            <person name="Sekiguchi Y."/>
            <person name="Ohashi A."/>
            <person name="Parks D.H."/>
            <person name="Yamauchi T."/>
            <person name="Tyson G.W."/>
            <person name="Hugenholtz P."/>
        </authorList>
    </citation>
    <scope>NUCLEOTIDE SEQUENCE [LARGE SCALE GENOMIC DNA]</scope>
</reference>
<evidence type="ECO:0000313" key="9">
    <source>
        <dbReference type="Proteomes" id="UP000030661"/>
    </source>
</evidence>
<comment type="domain">
    <text evidence="5">The PRC barrel domain binds ribosomal protein uS19.</text>
</comment>
<evidence type="ECO:0000259" key="6">
    <source>
        <dbReference type="Pfam" id="PF01782"/>
    </source>
</evidence>
<gene>
    <name evidence="5" type="primary">rimM</name>
    <name evidence="8" type="ORF">U27_02915</name>
</gene>
<dbReference type="HAMAP" id="MF_00014">
    <property type="entry name" value="Ribosome_mat_RimM"/>
    <property type="match status" value="1"/>
</dbReference>
<sequence>MYSEEQLVKPDYPGECINIGKILRPRGVCGEVKVLPLTDIPGRFNQLDEVYVEMAADETWTLVIEEVRSYKGCVYLRFQGLDSVEAVEALRGKYLQVERTQSPELPENEFYHFEIIGAAVYTEEDLYLGTVSEIIETGAHDIFVVQGVEREYLIPFHPDFVTYIDRKAARITVHPLEGLLDL</sequence>
<dbReference type="PANTHER" id="PTHR33692:SF1">
    <property type="entry name" value="RIBOSOME MATURATION FACTOR RIMM"/>
    <property type="match status" value="1"/>
</dbReference>
<dbReference type="eggNOG" id="COG0806">
    <property type="taxonomic scope" value="Bacteria"/>
</dbReference>
<comment type="subcellular location">
    <subcellularLocation>
        <location evidence="5">Cytoplasm</location>
    </subcellularLocation>
</comment>
<comment type="function">
    <text evidence="5">An accessory protein needed during the final step in the assembly of 30S ribosomal subunit, possibly for assembly of the head region. Essential for efficient processing of 16S rRNA. May be needed both before and after RbfA during the maturation of 16S rRNA. It has affinity for free ribosomal 30S subunits but not for 70S ribosomes.</text>
</comment>
<keyword evidence="4 5" id="KW-0143">Chaperone</keyword>
<keyword evidence="3 5" id="KW-0698">rRNA processing</keyword>